<dbReference type="GO" id="GO:0003676">
    <property type="term" value="F:nucleic acid binding"/>
    <property type="evidence" value="ECO:0007669"/>
    <property type="project" value="InterPro"/>
</dbReference>
<accession>A0A6G1IWV7</accession>
<gene>
    <name evidence="3" type="ORF">K458DRAFT_453907</name>
</gene>
<proteinExistence type="predicted"/>
<feature type="region of interest" description="Disordered" evidence="1">
    <location>
        <begin position="20"/>
        <end position="39"/>
    </location>
</feature>
<sequence>MATYVNYYCKGPLEFYSDEHEMLPKPKPPPKPLEVEQDSTGAHMIQKYYTKRLLPIYVKDVQDARAHDDSKDWALQEDHDPSHGTKTPYNVAYELKWSNWIHLLIHPAQSPDLNPAEGCWLRLKQRTKKCLQRDG</sequence>
<evidence type="ECO:0000259" key="2">
    <source>
        <dbReference type="Pfam" id="PF13358"/>
    </source>
</evidence>
<protein>
    <recommendedName>
        <fullName evidence="2">Tc1-like transposase DDE domain-containing protein</fullName>
    </recommendedName>
</protein>
<name>A0A6G1IWV7_9PLEO</name>
<dbReference type="InterPro" id="IPR036397">
    <property type="entry name" value="RNaseH_sf"/>
</dbReference>
<evidence type="ECO:0000313" key="3">
    <source>
        <dbReference type="EMBL" id="KAF2682732.1"/>
    </source>
</evidence>
<dbReference type="OrthoDB" id="5410741at2759"/>
<dbReference type="InterPro" id="IPR038717">
    <property type="entry name" value="Tc1-like_DDE_dom"/>
</dbReference>
<feature type="non-terminal residue" evidence="3">
    <location>
        <position position="135"/>
    </location>
</feature>
<evidence type="ECO:0000256" key="1">
    <source>
        <dbReference type="SAM" id="MobiDB-lite"/>
    </source>
</evidence>
<evidence type="ECO:0000313" key="4">
    <source>
        <dbReference type="Proteomes" id="UP000799291"/>
    </source>
</evidence>
<dbReference type="EMBL" id="MU005586">
    <property type="protein sequence ID" value="KAF2682732.1"/>
    <property type="molecule type" value="Genomic_DNA"/>
</dbReference>
<reference evidence="3" key="1">
    <citation type="journal article" date="2020" name="Stud. Mycol.">
        <title>101 Dothideomycetes genomes: a test case for predicting lifestyles and emergence of pathogens.</title>
        <authorList>
            <person name="Haridas S."/>
            <person name="Albert R."/>
            <person name="Binder M."/>
            <person name="Bloem J."/>
            <person name="Labutti K."/>
            <person name="Salamov A."/>
            <person name="Andreopoulos B."/>
            <person name="Baker S."/>
            <person name="Barry K."/>
            <person name="Bills G."/>
            <person name="Bluhm B."/>
            <person name="Cannon C."/>
            <person name="Castanera R."/>
            <person name="Culley D."/>
            <person name="Daum C."/>
            <person name="Ezra D."/>
            <person name="Gonzalez J."/>
            <person name="Henrissat B."/>
            <person name="Kuo A."/>
            <person name="Liang C."/>
            <person name="Lipzen A."/>
            <person name="Lutzoni F."/>
            <person name="Magnuson J."/>
            <person name="Mondo S."/>
            <person name="Nolan M."/>
            <person name="Ohm R."/>
            <person name="Pangilinan J."/>
            <person name="Park H.-J."/>
            <person name="Ramirez L."/>
            <person name="Alfaro M."/>
            <person name="Sun H."/>
            <person name="Tritt A."/>
            <person name="Yoshinaga Y."/>
            <person name="Zwiers L.-H."/>
            <person name="Turgeon B."/>
            <person name="Goodwin S."/>
            <person name="Spatafora J."/>
            <person name="Crous P."/>
            <person name="Grigoriev I."/>
        </authorList>
    </citation>
    <scope>NUCLEOTIDE SEQUENCE</scope>
    <source>
        <strain evidence="3">CBS 122367</strain>
    </source>
</reference>
<keyword evidence="4" id="KW-1185">Reference proteome</keyword>
<dbReference type="AlphaFoldDB" id="A0A6G1IWV7"/>
<dbReference type="Pfam" id="PF13358">
    <property type="entry name" value="DDE_3"/>
    <property type="match status" value="1"/>
</dbReference>
<organism evidence="3 4">
    <name type="scientific">Lentithecium fluviatile CBS 122367</name>
    <dbReference type="NCBI Taxonomy" id="1168545"/>
    <lineage>
        <taxon>Eukaryota</taxon>
        <taxon>Fungi</taxon>
        <taxon>Dikarya</taxon>
        <taxon>Ascomycota</taxon>
        <taxon>Pezizomycotina</taxon>
        <taxon>Dothideomycetes</taxon>
        <taxon>Pleosporomycetidae</taxon>
        <taxon>Pleosporales</taxon>
        <taxon>Massarineae</taxon>
        <taxon>Lentitheciaceae</taxon>
        <taxon>Lentithecium</taxon>
    </lineage>
</organism>
<dbReference type="Gene3D" id="3.30.420.10">
    <property type="entry name" value="Ribonuclease H-like superfamily/Ribonuclease H"/>
    <property type="match status" value="1"/>
</dbReference>
<dbReference type="Proteomes" id="UP000799291">
    <property type="component" value="Unassembled WGS sequence"/>
</dbReference>
<feature type="domain" description="Tc1-like transposase DDE" evidence="2">
    <location>
        <begin position="66"/>
        <end position="129"/>
    </location>
</feature>